<dbReference type="RefSeq" id="WP_208915984.1">
    <property type="nucleotide sequence ID" value="NZ_LT840184.1"/>
</dbReference>
<dbReference type="SUPFAM" id="SSF54534">
    <property type="entry name" value="FKBP-like"/>
    <property type="match status" value="1"/>
</dbReference>
<organism evidence="2 3">
    <name type="scientific">Paenibacillus uliginis N3/975</name>
    <dbReference type="NCBI Taxonomy" id="1313296"/>
    <lineage>
        <taxon>Bacteria</taxon>
        <taxon>Bacillati</taxon>
        <taxon>Bacillota</taxon>
        <taxon>Bacilli</taxon>
        <taxon>Bacillales</taxon>
        <taxon>Paenibacillaceae</taxon>
        <taxon>Paenibacillus</taxon>
    </lineage>
</organism>
<dbReference type="InterPro" id="IPR036953">
    <property type="entry name" value="GreA/GreB_C_sf"/>
</dbReference>
<dbReference type="GO" id="GO:0003677">
    <property type="term" value="F:DNA binding"/>
    <property type="evidence" value="ECO:0007669"/>
    <property type="project" value="InterPro"/>
</dbReference>
<feature type="domain" description="Transcription elongation factor GreA/GreB C-terminal" evidence="1">
    <location>
        <begin position="74"/>
        <end position="146"/>
    </location>
</feature>
<dbReference type="InterPro" id="IPR001437">
    <property type="entry name" value="Tscrpt_elong_fac_GreA/B_C"/>
</dbReference>
<dbReference type="Proteomes" id="UP000192940">
    <property type="component" value="Chromosome I"/>
</dbReference>
<evidence type="ECO:0000313" key="3">
    <source>
        <dbReference type="Proteomes" id="UP000192940"/>
    </source>
</evidence>
<keyword evidence="3" id="KW-1185">Reference proteome</keyword>
<proteinExistence type="predicted"/>
<name>A0A1X7HQI7_9BACL</name>
<reference evidence="3" key="1">
    <citation type="submission" date="2017-04" db="EMBL/GenBank/DDBJ databases">
        <authorList>
            <person name="Varghese N."/>
            <person name="Submissions S."/>
        </authorList>
    </citation>
    <scope>NUCLEOTIDE SEQUENCE [LARGE SCALE GENOMIC DNA]</scope>
    <source>
        <strain evidence="3">N3/975</strain>
    </source>
</reference>
<dbReference type="STRING" id="1313296.SAMN05661091_5361"/>
<keyword evidence="2" id="KW-0648">Protein biosynthesis</keyword>
<gene>
    <name evidence="2" type="ORF">SAMN05661091_5361</name>
</gene>
<dbReference type="Gene3D" id="3.10.50.30">
    <property type="entry name" value="Transcription elongation factor, GreA/GreB, C-terminal domain"/>
    <property type="match status" value="1"/>
</dbReference>
<sequence length="148" mass="16754">MNLQKINIRETLVSQLTFFDEQLTLFLDRYLPAADDVRIVRERKNTKAFIERYMFKVEQYLNNHIDGDDIPCPDFVFLGSTVTVQYDDSNHCESYALCLPEDSDPDNGCISIVSPLGSQLLMAAKDSQITIVTPGQITKVTVVDINCN</sequence>
<accession>A0A1X7HQI7</accession>
<keyword evidence="2" id="KW-0251">Elongation factor</keyword>
<dbReference type="AlphaFoldDB" id="A0A1X7HQI7"/>
<protein>
    <submittedName>
        <fullName evidence="2">Transcription elongation factor GreA</fullName>
    </submittedName>
</protein>
<dbReference type="Pfam" id="PF01272">
    <property type="entry name" value="GreA_GreB"/>
    <property type="match status" value="1"/>
</dbReference>
<evidence type="ECO:0000313" key="2">
    <source>
        <dbReference type="EMBL" id="SMF91158.1"/>
    </source>
</evidence>
<dbReference type="GO" id="GO:0032784">
    <property type="term" value="P:regulation of DNA-templated transcription elongation"/>
    <property type="evidence" value="ECO:0007669"/>
    <property type="project" value="InterPro"/>
</dbReference>
<dbReference type="EMBL" id="LT840184">
    <property type="protein sequence ID" value="SMF91158.1"/>
    <property type="molecule type" value="Genomic_DNA"/>
</dbReference>
<evidence type="ECO:0000259" key="1">
    <source>
        <dbReference type="Pfam" id="PF01272"/>
    </source>
</evidence>
<dbReference type="GO" id="GO:0003746">
    <property type="term" value="F:translation elongation factor activity"/>
    <property type="evidence" value="ECO:0007669"/>
    <property type="project" value="UniProtKB-KW"/>
</dbReference>